<dbReference type="KEGG" id="mcoo:MCOO_13120"/>
<accession>A0A7I7KU07</accession>
<dbReference type="RefSeq" id="WP_163775609.1">
    <property type="nucleotide sequence ID" value="NZ_AP022569.1"/>
</dbReference>
<dbReference type="Proteomes" id="UP000465866">
    <property type="component" value="Chromosome"/>
</dbReference>
<protein>
    <submittedName>
        <fullName evidence="2">Uncharacterized protein</fullName>
    </submittedName>
</protein>
<dbReference type="EMBL" id="AP022569">
    <property type="protein sequence ID" value="BBX45297.1"/>
    <property type="molecule type" value="Genomic_DNA"/>
</dbReference>
<organism evidence="2 3">
    <name type="scientific">Mycobacterium cookii</name>
    <dbReference type="NCBI Taxonomy" id="1775"/>
    <lineage>
        <taxon>Bacteria</taxon>
        <taxon>Bacillati</taxon>
        <taxon>Actinomycetota</taxon>
        <taxon>Actinomycetes</taxon>
        <taxon>Mycobacteriales</taxon>
        <taxon>Mycobacteriaceae</taxon>
        <taxon>Mycobacterium</taxon>
    </lineage>
</organism>
<name>A0A7I7KU07_9MYCO</name>
<evidence type="ECO:0000313" key="3">
    <source>
        <dbReference type="Proteomes" id="UP000465866"/>
    </source>
</evidence>
<feature type="region of interest" description="Disordered" evidence="1">
    <location>
        <begin position="102"/>
        <end position="135"/>
    </location>
</feature>
<reference evidence="2 3" key="1">
    <citation type="journal article" date="2019" name="Emerg. Microbes Infect.">
        <title>Comprehensive subspecies identification of 175 nontuberculous mycobacteria species based on 7547 genomic profiles.</title>
        <authorList>
            <person name="Matsumoto Y."/>
            <person name="Kinjo T."/>
            <person name="Motooka D."/>
            <person name="Nabeya D."/>
            <person name="Jung N."/>
            <person name="Uechi K."/>
            <person name="Horii T."/>
            <person name="Iida T."/>
            <person name="Fujita J."/>
            <person name="Nakamura S."/>
        </authorList>
    </citation>
    <scope>NUCLEOTIDE SEQUENCE [LARGE SCALE GENOMIC DNA]</scope>
    <source>
        <strain evidence="2 3">JCM 12404</strain>
    </source>
</reference>
<proteinExistence type="predicted"/>
<sequence length="135" mass="14829">MAWFMALQSPAHSPHQSMVYELQDGVDVDKIAQELVSSATLDRVVPVPAVLTQNKRRHQKVTIYVRPAAWGLWSFYELSEEDRREMLKNNPVVNALAQAAQQRAQGQAKQPTGGPMTVQVNPLTGQVGPAGPSRG</sequence>
<gene>
    <name evidence="2" type="ORF">MCOO_13120</name>
</gene>
<evidence type="ECO:0000313" key="2">
    <source>
        <dbReference type="EMBL" id="BBX45297.1"/>
    </source>
</evidence>
<evidence type="ECO:0000256" key="1">
    <source>
        <dbReference type="SAM" id="MobiDB-lite"/>
    </source>
</evidence>
<dbReference type="AlphaFoldDB" id="A0A7I7KU07"/>
<keyword evidence="3" id="KW-1185">Reference proteome</keyword>